<dbReference type="Proteomes" id="UP000320762">
    <property type="component" value="Unassembled WGS sequence"/>
</dbReference>
<keyword evidence="2" id="KW-1185">Reference proteome</keyword>
<dbReference type="AlphaFoldDB" id="A0A550CN11"/>
<proteinExistence type="predicted"/>
<protein>
    <submittedName>
        <fullName evidence="1">Uncharacterized protein</fullName>
    </submittedName>
</protein>
<name>A0A550CN11_9AGAR</name>
<organism evidence="1 2">
    <name type="scientific">Schizophyllum amplum</name>
    <dbReference type="NCBI Taxonomy" id="97359"/>
    <lineage>
        <taxon>Eukaryota</taxon>
        <taxon>Fungi</taxon>
        <taxon>Dikarya</taxon>
        <taxon>Basidiomycota</taxon>
        <taxon>Agaricomycotina</taxon>
        <taxon>Agaricomycetes</taxon>
        <taxon>Agaricomycetidae</taxon>
        <taxon>Agaricales</taxon>
        <taxon>Schizophyllaceae</taxon>
        <taxon>Schizophyllum</taxon>
    </lineage>
</organism>
<evidence type="ECO:0000313" key="2">
    <source>
        <dbReference type="Proteomes" id="UP000320762"/>
    </source>
</evidence>
<reference evidence="1 2" key="1">
    <citation type="journal article" date="2019" name="New Phytol.">
        <title>Comparative genomics reveals unique wood-decay strategies and fruiting body development in the Schizophyllaceae.</title>
        <authorList>
            <person name="Almasi E."/>
            <person name="Sahu N."/>
            <person name="Krizsan K."/>
            <person name="Balint B."/>
            <person name="Kovacs G.M."/>
            <person name="Kiss B."/>
            <person name="Cseklye J."/>
            <person name="Drula E."/>
            <person name="Henrissat B."/>
            <person name="Nagy I."/>
            <person name="Chovatia M."/>
            <person name="Adam C."/>
            <person name="LaButti K."/>
            <person name="Lipzen A."/>
            <person name="Riley R."/>
            <person name="Grigoriev I.V."/>
            <person name="Nagy L.G."/>
        </authorList>
    </citation>
    <scope>NUCLEOTIDE SEQUENCE [LARGE SCALE GENOMIC DNA]</scope>
    <source>
        <strain evidence="1 2">NL-1724</strain>
    </source>
</reference>
<gene>
    <name evidence="1" type="ORF">BD626DRAFT_546497</name>
</gene>
<comment type="caution">
    <text evidence="1">The sequence shown here is derived from an EMBL/GenBank/DDBJ whole genome shotgun (WGS) entry which is preliminary data.</text>
</comment>
<dbReference type="OrthoDB" id="37659at2759"/>
<dbReference type="EMBL" id="VDMD01000004">
    <property type="protein sequence ID" value="TRM66157.1"/>
    <property type="molecule type" value="Genomic_DNA"/>
</dbReference>
<sequence length="196" mass="21880">MPCAFNLSAIDGPELPNFGREGYAPTDLDWIHKDRDRDADVHLRVFRAPEGGPRWNHWSIDWRVGSSTEGPMKAGQSAIRKLEIQQDPGHMHLTNWGPRTGMVDAMTAAAQDAFFLGRLSLAQRKKLECIAAEEPVRVPDGAWNCQQWLKNVLEKAVEADLLEEDTVTQAIDSAATVPNYKVSKAEHDAGNSRYIM</sequence>
<accession>A0A550CN11</accession>
<evidence type="ECO:0000313" key="1">
    <source>
        <dbReference type="EMBL" id="TRM66157.1"/>
    </source>
</evidence>